<feature type="domain" description="Helicase ATP-binding" evidence="7">
    <location>
        <begin position="36"/>
        <end position="210"/>
    </location>
</feature>
<dbReference type="GO" id="GO:0003724">
    <property type="term" value="F:RNA helicase activity"/>
    <property type="evidence" value="ECO:0007669"/>
    <property type="project" value="InterPro"/>
</dbReference>
<dbReference type="Gene3D" id="3.40.50.300">
    <property type="entry name" value="P-loop containing nucleotide triphosphate hydrolases"/>
    <property type="match status" value="2"/>
</dbReference>
<evidence type="ECO:0000256" key="3">
    <source>
        <dbReference type="ARBA" id="ARBA00022801"/>
    </source>
</evidence>
<organism evidence="10">
    <name type="scientific">hydrothermal vent metagenome</name>
    <dbReference type="NCBI Taxonomy" id="652676"/>
    <lineage>
        <taxon>unclassified sequences</taxon>
        <taxon>metagenomes</taxon>
        <taxon>ecological metagenomes</taxon>
    </lineage>
</organism>
<feature type="domain" description="DEAD-box RNA helicase Q" evidence="9">
    <location>
        <begin position="5"/>
        <end position="33"/>
    </location>
</feature>
<dbReference type="InterPro" id="IPR011545">
    <property type="entry name" value="DEAD/DEAH_box_helicase_dom"/>
</dbReference>
<keyword evidence="1" id="KW-0963">Cytoplasm</keyword>
<evidence type="ECO:0000256" key="5">
    <source>
        <dbReference type="ARBA" id="ARBA00022840"/>
    </source>
</evidence>
<evidence type="ECO:0000313" key="10">
    <source>
        <dbReference type="EMBL" id="VAW63845.1"/>
    </source>
</evidence>
<dbReference type="PROSITE" id="PS00039">
    <property type="entry name" value="DEAD_ATP_HELICASE"/>
    <property type="match status" value="1"/>
</dbReference>
<dbReference type="InterPro" id="IPR001650">
    <property type="entry name" value="Helicase_C-like"/>
</dbReference>
<dbReference type="GO" id="GO:0016787">
    <property type="term" value="F:hydrolase activity"/>
    <property type="evidence" value="ECO:0007669"/>
    <property type="project" value="UniProtKB-KW"/>
</dbReference>
<dbReference type="PROSITE" id="PS51195">
    <property type="entry name" value="Q_MOTIF"/>
    <property type="match status" value="1"/>
</dbReference>
<feature type="compositionally biased region" description="Basic residues" evidence="6">
    <location>
        <begin position="423"/>
        <end position="446"/>
    </location>
</feature>
<dbReference type="InterPro" id="IPR014001">
    <property type="entry name" value="Helicase_ATP-bd"/>
</dbReference>
<dbReference type="SMART" id="SM00487">
    <property type="entry name" value="DEXDc"/>
    <property type="match status" value="1"/>
</dbReference>
<dbReference type="GO" id="GO:0003676">
    <property type="term" value="F:nucleic acid binding"/>
    <property type="evidence" value="ECO:0007669"/>
    <property type="project" value="InterPro"/>
</dbReference>
<dbReference type="InterPro" id="IPR027417">
    <property type="entry name" value="P-loop_NTPase"/>
</dbReference>
<feature type="region of interest" description="Disordered" evidence="6">
    <location>
        <begin position="381"/>
        <end position="446"/>
    </location>
</feature>
<dbReference type="CDD" id="cd18787">
    <property type="entry name" value="SF2_C_DEAD"/>
    <property type="match status" value="1"/>
</dbReference>
<dbReference type="Pfam" id="PF00270">
    <property type="entry name" value="DEAD"/>
    <property type="match status" value="1"/>
</dbReference>
<keyword evidence="4 10" id="KW-0347">Helicase</keyword>
<dbReference type="InterPro" id="IPR044742">
    <property type="entry name" value="DEAD/DEAH_RhlB"/>
</dbReference>
<protein>
    <submittedName>
        <fullName evidence="10">ATP-dependent RNA helicase RhlE</fullName>
    </submittedName>
</protein>
<evidence type="ECO:0000256" key="4">
    <source>
        <dbReference type="ARBA" id="ARBA00022806"/>
    </source>
</evidence>
<dbReference type="SMART" id="SM00490">
    <property type="entry name" value="HELICc"/>
    <property type="match status" value="1"/>
</dbReference>
<dbReference type="InterPro" id="IPR014014">
    <property type="entry name" value="RNA_helicase_DEAD_Q_motif"/>
</dbReference>
<accession>A0A3B0X6A7</accession>
<dbReference type="GO" id="GO:0005524">
    <property type="term" value="F:ATP binding"/>
    <property type="evidence" value="ECO:0007669"/>
    <property type="project" value="UniProtKB-KW"/>
</dbReference>
<dbReference type="SUPFAM" id="SSF52540">
    <property type="entry name" value="P-loop containing nucleoside triphosphate hydrolases"/>
    <property type="match status" value="1"/>
</dbReference>
<reference evidence="10" key="1">
    <citation type="submission" date="2018-06" db="EMBL/GenBank/DDBJ databases">
        <authorList>
            <person name="Zhirakovskaya E."/>
        </authorList>
    </citation>
    <scope>NUCLEOTIDE SEQUENCE</scope>
</reference>
<dbReference type="FunFam" id="3.40.50.300:FF:000108">
    <property type="entry name" value="ATP-dependent RNA helicase RhlE"/>
    <property type="match status" value="1"/>
</dbReference>
<evidence type="ECO:0000256" key="2">
    <source>
        <dbReference type="ARBA" id="ARBA00022741"/>
    </source>
</evidence>
<name>A0A3B0X6A7_9ZZZZ</name>
<evidence type="ECO:0000259" key="7">
    <source>
        <dbReference type="PROSITE" id="PS51192"/>
    </source>
</evidence>
<dbReference type="GO" id="GO:0005829">
    <property type="term" value="C:cytosol"/>
    <property type="evidence" value="ECO:0007669"/>
    <property type="project" value="TreeGrafter"/>
</dbReference>
<proteinExistence type="predicted"/>
<evidence type="ECO:0000259" key="9">
    <source>
        <dbReference type="PROSITE" id="PS51195"/>
    </source>
</evidence>
<dbReference type="EMBL" id="UOFG01000214">
    <property type="protein sequence ID" value="VAW63845.1"/>
    <property type="molecule type" value="Genomic_DNA"/>
</dbReference>
<feature type="domain" description="Helicase C-terminal" evidence="8">
    <location>
        <begin position="221"/>
        <end position="386"/>
    </location>
</feature>
<dbReference type="InterPro" id="IPR050079">
    <property type="entry name" value="DEAD_box_RNA_helicase"/>
</dbReference>
<keyword evidence="3" id="KW-0378">Hydrolase</keyword>
<evidence type="ECO:0000259" key="8">
    <source>
        <dbReference type="PROSITE" id="PS51194"/>
    </source>
</evidence>
<dbReference type="PANTHER" id="PTHR47959">
    <property type="entry name" value="ATP-DEPENDENT RNA HELICASE RHLE-RELATED"/>
    <property type="match status" value="1"/>
</dbReference>
<evidence type="ECO:0000256" key="6">
    <source>
        <dbReference type="SAM" id="MobiDB-lite"/>
    </source>
</evidence>
<dbReference type="Pfam" id="PF00271">
    <property type="entry name" value="Helicase_C"/>
    <property type="match status" value="1"/>
</dbReference>
<dbReference type="PANTHER" id="PTHR47959:SF13">
    <property type="entry name" value="ATP-DEPENDENT RNA HELICASE RHLE"/>
    <property type="match status" value="1"/>
</dbReference>
<dbReference type="PROSITE" id="PS51192">
    <property type="entry name" value="HELICASE_ATP_BIND_1"/>
    <property type="match status" value="1"/>
</dbReference>
<keyword evidence="5" id="KW-0067">ATP-binding</keyword>
<dbReference type="PROSITE" id="PS51194">
    <property type="entry name" value="HELICASE_CTER"/>
    <property type="match status" value="1"/>
</dbReference>
<evidence type="ECO:0000256" key="1">
    <source>
        <dbReference type="ARBA" id="ARBA00022490"/>
    </source>
</evidence>
<sequence>MAEPLNFASLNLSEHILKAIDEQFYQQPTLIQQQAIPLVLKGRDLLAAARTGTGKSAAFALPLLHRLAQGSSAKSNQVRSLILVPTRELAVQVAESVQSYAKYLPLRTTLAYGGVKINPQMMQMRKGVDVLVATPGRLLDLYRQNAIKFHQLEVFVLDEADRMLDMGFIADIRKIMDVLPRRRQNLLFSATFSEDIRKLARKLLNNPVEVSTGAPNAAAKTVDHWIVPVDKKKKPVLLLHLLGENSWSQALIFIRTKQAAARLTRYLKGEGIKTAEIHGNKTQSARQRALAAFKDGDVSVLVATDLAARGLDIEQLPVVINFDLPDVAQDYIHRTGRTGRAGLSGQAVSLVSADEFDRLTDIEHLLKRLLLRKLIDGFEPSHDVPESRLWRKKKKLKKTEKSEKPGIQQKDAAKSNTTSRRSIINHKKRDTNKRTTVRKKTARRQK</sequence>
<dbReference type="CDD" id="cd00268">
    <property type="entry name" value="DEADc"/>
    <property type="match status" value="1"/>
</dbReference>
<gene>
    <name evidence="10" type="ORF">MNBD_GAMMA11-1591</name>
</gene>
<dbReference type="AlphaFoldDB" id="A0A3B0X6A7"/>
<keyword evidence="2" id="KW-0547">Nucleotide-binding</keyword>
<dbReference type="InterPro" id="IPR000629">
    <property type="entry name" value="RNA-helicase_DEAD-box_CS"/>
</dbReference>